<protein>
    <submittedName>
        <fullName evidence="1">Uncharacterized protein</fullName>
    </submittedName>
</protein>
<evidence type="ECO:0000313" key="2">
    <source>
        <dbReference type="Proteomes" id="UP000054190"/>
    </source>
</evidence>
<name>A0A093FGZ1_TYTAL</name>
<dbReference type="AlphaFoldDB" id="A0A093FGZ1"/>
<accession>A0A093FGZ1</accession>
<dbReference type="EMBL" id="KK395322">
    <property type="protein sequence ID" value="KFV56977.1"/>
    <property type="molecule type" value="Genomic_DNA"/>
</dbReference>
<reference evidence="1 2" key="1">
    <citation type="submission" date="2014-04" db="EMBL/GenBank/DDBJ databases">
        <title>Genome evolution of avian class.</title>
        <authorList>
            <person name="Zhang G."/>
            <person name="Li C."/>
        </authorList>
    </citation>
    <scope>NUCLEOTIDE SEQUENCE [LARGE SCALE GENOMIC DNA]</scope>
    <source>
        <strain evidence="1">BGI_N341</strain>
    </source>
</reference>
<keyword evidence="2" id="KW-1185">Reference proteome</keyword>
<evidence type="ECO:0000313" key="1">
    <source>
        <dbReference type="EMBL" id="KFV56977.1"/>
    </source>
</evidence>
<dbReference type="Proteomes" id="UP000054190">
    <property type="component" value="Unassembled WGS sequence"/>
</dbReference>
<sequence length="39" mass="4428">ASIDFLLLAHGSEDFDGMCCLNLEDHSESLYKKIQDLQQ</sequence>
<proteinExistence type="predicted"/>
<dbReference type="Gene3D" id="1.10.287.210">
    <property type="match status" value="1"/>
</dbReference>
<feature type="non-terminal residue" evidence="1">
    <location>
        <position position="1"/>
    </location>
</feature>
<organism evidence="1 2">
    <name type="scientific">Tyto alba</name>
    <name type="common">Barn owl</name>
    <dbReference type="NCBI Taxonomy" id="56313"/>
    <lineage>
        <taxon>Eukaryota</taxon>
        <taxon>Metazoa</taxon>
        <taxon>Chordata</taxon>
        <taxon>Craniata</taxon>
        <taxon>Vertebrata</taxon>
        <taxon>Euteleostomi</taxon>
        <taxon>Archelosauria</taxon>
        <taxon>Archosauria</taxon>
        <taxon>Dinosauria</taxon>
        <taxon>Saurischia</taxon>
        <taxon>Theropoda</taxon>
        <taxon>Coelurosauria</taxon>
        <taxon>Aves</taxon>
        <taxon>Neognathae</taxon>
        <taxon>Neoaves</taxon>
        <taxon>Telluraves</taxon>
        <taxon>Strigiformes</taxon>
        <taxon>Tytonidae</taxon>
        <taxon>Tyto</taxon>
    </lineage>
</organism>
<feature type="non-terminal residue" evidence="1">
    <location>
        <position position="39"/>
    </location>
</feature>
<gene>
    <name evidence="1" type="ORF">N341_01259</name>
</gene>